<organism evidence="1 2">
    <name type="scientific">Frateuria flava</name>
    <dbReference type="NCBI Taxonomy" id="2821489"/>
    <lineage>
        <taxon>Bacteria</taxon>
        <taxon>Pseudomonadati</taxon>
        <taxon>Pseudomonadota</taxon>
        <taxon>Gammaproteobacteria</taxon>
        <taxon>Lysobacterales</taxon>
        <taxon>Rhodanobacteraceae</taxon>
        <taxon>Frateuria</taxon>
    </lineage>
</organism>
<dbReference type="SUPFAM" id="SSF48371">
    <property type="entry name" value="ARM repeat"/>
    <property type="match status" value="1"/>
</dbReference>
<dbReference type="EMBL" id="JAGJRS010000034">
    <property type="protein sequence ID" value="MBP1475638.1"/>
    <property type="molecule type" value="Genomic_DNA"/>
</dbReference>
<sequence>MEALLHILRAGSTEEAQCAAGYLSRFGALAVPGLEAMLHSSRESAREMAVAGISALGDKGLPAVPQLRRLLDDPSVQVRRRVLQSLVVLRPRSQALTADLLERLARSPHRDGDDSGLLVALANAGELPPEALGPLTAALKEVPSYDAPALAAAAEAMGHVRSPRTLPALVGLIGRGLEERNSRAPVVVGHFGARALPLLMWRLALAESERERREIRFALRIALQVTESPELAEFYQTDYVRLLRELKGADSVARDRALDTLNRLAPAFSAFSRGDPVFPEDASVLARARCDALLALEDEALPVTAGAEHDRVAKTAAALRATQGFAVTCAVPIY</sequence>
<gene>
    <name evidence="1" type="ORF">J7I44_15110</name>
</gene>
<dbReference type="InterPro" id="IPR016024">
    <property type="entry name" value="ARM-type_fold"/>
</dbReference>
<keyword evidence="2" id="KW-1185">Reference proteome</keyword>
<proteinExistence type="predicted"/>
<evidence type="ECO:0000313" key="1">
    <source>
        <dbReference type="EMBL" id="MBP1475638.1"/>
    </source>
</evidence>
<accession>A0ABS4DRF2</accession>
<dbReference type="Gene3D" id="1.25.10.10">
    <property type="entry name" value="Leucine-rich Repeat Variant"/>
    <property type="match status" value="2"/>
</dbReference>
<evidence type="ECO:0000313" key="2">
    <source>
        <dbReference type="Proteomes" id="UP000823790"/>
    </source>
</evidence>
<dbReference type="Proteomes" id="UP000823790">
    <property type="component" value="Unassembled WGS sequence"/>
</dbReference>
<comment type="caution">
    <text evidence="1">The sequence shown here is derived from an EMBL/GenBank/DDBJ whole genome shotgun (WGS) entry which is preliminary data.</text>
</comment>
<dbReference type="InterPro" id="IPR011989">
    <property type="entry name" value="ARM-like"/>
</dbReference>
<protein>
    <submittedName>
        <fullName evidence="1">HEAT repeat domain-containing protein</fullName>
    </submittedName>
</protein>
<dbReference type="RefSeq" id="WP_209622717.1">
    <property type="nucleotide sequence ID" value="NZ_JAGJRS010000034.1"/>
</dbReference>
<reference evidence="1 2" key="1">
    <citation type="submission" date="2021-04" db="EMBL/GenBank/DDBJ databases">
        <authorList>
            <person name="Huq M.A."/>
        </authorList>
    </citation>
    <scope>NUCLEOTIDE SEQUENCE [LARGE SCALE GENOMIC DNA]</scope>
    <source>
        <strain evidence="1 2">MAH-13</strain>
    </source>
</reference>
<name>A0ABS4DRF2_9GAMM</name>